<dbReference type="Pfam" id="PF20167">
    <property type="entry name" value="Transposase_32"/>
    <property type="match status" value="1"/>
</dbReference>
<sequence length="175" mass="19755">MHSSPGKPVKYKNRLWVVKEIKVNKVIEIKAPYSRGVKKVDSKLPKINITTHRVVFIYCVLKGLNINVGRVIANEIKQCTHAASNKYPLGHPSLITCLCELADKRHALESMMEALYRGEQVSGGAGASGATAMEDDDDDEDEEDDREEDEEEERMKKLMKTQMIAEDDESDDNIY</sequence>
<dbReference type="Proteomes" id="UP000053144">
    <property type="component" value="Chromosome 8"/>
</dbReference>
<dbReference type="InterPro" id="IPR046796">
    <property type="entry name" value="Transposase_32_dom"/>
</dbReference>
<feature type="compositionally biased region" description="Acidic residues" evidence="1">
    <location>
        <begin position="133"/>
        <end position="152"/>
    </location>
</feature>
<name>A0A0L9V429_PHAAN</name>
<organism evidence="3 4">
    <name type="scientific">Phaseolus angularis</name>
    <name type="common">Azuki bean</name>
    <name type="synonym">Vigna angularis</name>
    <dbReference type="NCBI Taxonomy" id="3914"/>
    <lineage>
        <taxon>Eukaryota</taxon>
        <taxon>Viridiplantae</taxon>
        <taxon>Streptophyta</taxon>
        <taxon>Embryophyta</taxon>
        <taxon>Tracheophyta</taxon>
        <taxon>Spermatophyta</taxon>
        <taxon>Magnoliopsida</taxon>
        <taxon>eudicotyledons</taxon>
        <taxon>Gunneridae</taxon>
        <taxon>Pentapetalae</taxon>
        <taxon>rosids</taxon>
        <taxon>fabids</taxon>
        <taxon>Fabales</taxon>
        <taxon>Fabaceae</taxon>
        <taxon>Papilionoideae</taxon>
        <taxon>50 kb inversion clade</taxon>
        <taxon>NPAAA clade</taxon>
        <taxon>indigoferoid/millettioid clade</taxon>
        <taxon>Phaseoleae</taxon>
        <taxon>Vigna</taxon>
    </lineage>
</organism>
<protein>
    <recommendedName>
        <fullName evidence="2">Putative plant transposon protein domain-containing protein</fullName>
    </recommendedName>
</protein>
<evidence type="ECO:0000256" key="1">
    <source>
        <dbReference type="SAM" id="MobiDB-lite"/>
    </source>
</evidence>
<dbReference type="AlphaFoldDB" id="A0A0L9V429"/>
<proteinExistence type="predicted"/>
<accession>A0A0L9V429</accession>
<gene>
    <name evidence="3" type="ORF">LR48_Vigan08g064700</name>
</gene>
<dbReference type="EMBL" id="CM003378">
    <property type="protein sequence ID" value="KOM49820.1"/>
    <property type="molecule type" value="Genomic_DNA"/>
</dbReference>
<evidence type="ECO:0000259" key="2">
    <source>
        <dbReference type="Pfam" id="PF20167"/>
    </source>
</evidence>
<dbReference type="Gramene" id="KOM49820">
    <property type="protein sequence ID" value="KOM49820"/>
    <property type="gene ID" value="LR48_Vigan08g064700"/>
</dbReference>
<reference evidence="4" key="1">
    <citation type="journal article" date="2015" name="Proc. Natl. Acad. Sci. U.S.A.">
        <title>Genome sequencing of adzuki bean (Vigna angularis) provides insight into high starch and low fat accumulation and domestication.</title>
        <authorList>
            <person name="Yang K."/>
            <person name="Tian Z."/>
            <person name="Chen C."/>
            <person name="Luo L."/>
            <person name="Zhao B."/>
            <person name="Wang Z."/>
            <person name="Yu L."/>
            <person name="Li Y."/>
            <person name="Sun Y."/>
            <person name="Li W."/>
            <person name="Chen Y."/>
            <person name="Li Y."/>
            <person name="Zhang Y."/>
            <person name="Ai D."/>
            <person name="Zhao J."/>
            <person name="Shang C."/>
            <person name="Ma Y."/>
            <person name="Wu B."/>
            <person name="Wang M."/>
            <person name="Gao L."/>
            <person name="Sun D."/>
            <person name="Zhang P."/>
            <person name="Guo F."/>
            <person name="Wang W."/>
            <person name="Li Y."/>
            <person name="Wang J."/>
            <person name="Varshney R.K."/>
            <person name="Wang J."/>
            <person name="Ling H.Q."/>
            <person name="Wan P."/>
        </authorList>
    </citation>
    <scope>NUCLEOTIDE SEQUENCE</scope>
    <source>
        <strain evidence="4">cv. Jingnong 6</strain>
    </source>
</reference>
<evidence type="ECO:0000313" key="4">
    <source>
        <dbReference type="Proteomes" id="UP000053144"/>
    </source>
</evidence>
<feature type="region of interest" description="Disordered" evidence="1">
    <location>
        <begin position="121"/>
        <end position="175"/>
    </location>
</feature>
<feature type="domain" description="Putative plant transposon protein" evidence="2">
    <location>
        <begin position="48"/>
        <end position="102"/>
    </location>
</feature>
<feature type="compositionally biased region" description="Acidic residues" evidence="1">
    <location>
        <begin position="165"/>
        <end position="175"/>
    </location>
</feature>
<evidence type="ECO:0000313" key="3">
    <source>
        <dbReference type="EMBL" id="KOM49820.1"/>
    </source>
</evidence>